<proteinExistence type="predicted"/>
<evidence type="ECO:0000313" key="1">
    <source>
        <dbReference type="EMBL" id="MBW48066.1"/>
    </source>
</evidence>
<protein>
    <submittedName>
        <fullName evidence="1">Putative secreted protein</fullName>
    </submittedName>
</protein>
<reference evidence="1" key="1">
    <citation type="submission" date="2018-01" db="EMBL/GenBank/DDBJ databases">
        <title>An insight into the sialome of Amazonian anophelines.</title>
        <authorList>
            <person name="Ribeiro J.M."/>
            <person name="Scarpassa V."/>
            <person name="Calvo E."/>
        </authorList>
    </citation>
    <scope>NUCLEOTIDE SEQUENCE</scope>
    <source>
        <tissue evidence="1">Salivary glands</tissue>
    </source>
</reference>
<accession>A0A2M4B4U6</accession>
<dbReference type="EMBL" id="GGFK01014745">
    <property type="protein sequence ID" value="MBW48066.1"/>
    <property type="molecule type" value="Transcribed_RNA"/>
</dbReference>
<organism evidence="1">
    <name type="scientific">Anopheles triannulatus</name>
    <dbReference type="NCBI Taxonomy" id="58253"/>
    <lineage>
        <taxon>Eukaryota</taxon>
        <taxon>Metazoa</taxon>
        <taxon>Ecdysozoa</taxon>
        <taxon>Arthropoda</taxon>
        <taxon>Hexapoda</taxon>
        <taxon>Insecta</taxon>
        <taxon>Pterygota</taxon>
        <taxon>Neoptera</taxon>
        <taxon>Endopterygota</taxon>
        <taxon>Diptera</taxon>
        <taxon>Nematocera</taxon>
        <taxon>Culicoidea</taxon>
        <taxon>Culicidae</taxon>
        <taxon>Anophelinae</taxon>
        <taxon>Anopheles</taxon>
    </lineage>
</organism>
<name>A0A2M4B4U6_9DIPT</name>
<dbReference type="AlphaFoldDB" id="A0A2M4B4U6"/>
<sequence length="98" mass="11223">MIRKLFRFAAIHIAPLVIVGGVRVVARPCRHLVQSWHGPPSFGRATATGHLIELNWLYACTSLRYGRSTSTTRSYPAEVNNLWRNVYRHWLQLEAPLV</sequence>